<comment type="catalytic activity">
    <reaction evidence="8">
        <text>L-seryl-[protein] + ATP = O-phospho-L-seryl-[protein] + ADP + H(+)</text>
        <dbReference type="Rhea" id="RHEA:17989"/>
        <dbReference type="Rhea" id="RHEA-COMP:9863"/>
        <dbReference type="Rhea" id="RHEA-COMP:11604"/>
        <dbReference type="ChEBI" id="CHEBI:15378"/>
        <dbReference type="ChEBI" id="CHEBI:29999"/>
        <dbReference type="ChEBI" id="CHEBI:30616"/>
        <dbReference type="ChEBI" id="CHEBI:83421"/>
        <dbReference type="ChEBI" id="CHEBI:456216"/>
        <dbReference type="EC" id="2.7.11.1"/>
    </reaction>
</comment>
<proteinExistence type="predicted"/>
<keyword evidence="3" id="KW-0808">Transferase</keyword>
<comment type="catalytic activity">
    <reaction evidence="7">
        <text>L-threonyl-[protein] + ATP = O-phospho-L-threonyl-[protein] + ADP + H(+)</text>
        <dbReference type="Rhea" id="RHEA:46608"/>
        <dbReference type="Rhea" id="RHEA-COMP:11060"/>
        <dbReference type="Rhea" id="RHEA-COMP:11605"/>
        <dbReference type="ChEBI" id="CHEBI:15378"/>
        <dbReference type="ChEBI" id="CHEBI:30013"/>
        <dbReference type="ChEBI" id="CHEBI:30616"/>
        <dbReference type="ChEBI" id="CHEBI:61977"/>
        <dbReference type="ChEBI" id="CHEBI:456216"/>
        <dbReference type="EC" id="2.7.11.1"/>
    </reaction>
</comment>
<sequence length="606" mass="68166">MSHTAASLIGKTIKIGEYNVIIREKIGEGGYAYVYRCEDNSGKQYALKYVNCLTPERFEQFKQEANILNSLPEHPNIVKLYASDANPKTLIINLLYEYCPLTAMSILLKRMMTHEEVLIFFTACASAVSLLHSQSPPIIHRDLKPENLLVSLDGVPKLCDFGSATTKIYKLQKPDEINAVSEDIERNTTQNYRSPEMIDLYKRIEIGPPADVWALGCTLYKLIYRDDLYKPEERLPILQGKLRIPPDCDDGFKMIIEQCIQIDPAKRPKASEIAGTAKMMRGPKDRIEVPKPLPFQQQPQKNPQSSQQSPTNQKQSSKSNNNGNNQAGGSEWKFTNPIKFMQETYRSWATEGAPQWALKATAASNDPPASKYVRRILLASIRKTEMSPPALADLLLSQHRWETDPRIAAKSLYLILLLIQYETDLNGFVPITVKTDQVIACFTQSNIDAKQKPMADTVIKLGEIVRSKVMLHECHKQLEGNFAISQKNPNQKLTAELINNSDPSLESDLARNLSLISKNAKDLLSIASSAKDFAIAVMSQPAIEEVSNEVKLLQFIKRKDESQIALNEGNAVLDTAKKYPYLQTAIIFPDDSQPPEPPFQRFAVRQ</sequence>
<keyword evidence="4 9" id="KW-0547">Nucleotide-binding</keyword>
<dbReference type="InterPro" id="IPR017441">
    <property type="entry name" value="Protein_kinase_ATP_BS"/>
</dbReference>
<dbReference type="PROSITE" id="PS50011">
    <property type="entry name" value="PROTEIN_KINASE_DOM"/>
    <property type="match status" value="1"/>
</dbReference>
<dbReference type="EC" id="2.7.11.1" evidence="1"/>
<keyword evidence="13" id="KW-1185">Reference proteome</keyword>
<evidence type="ECO:0000256" key="1">
    <source>
        <dbReference type="ARBA" id="ARBA00012513"/>
    </source>
</evidence>
<feature type="region of interest" description="Disordered" evidence="10">
    <location>
        <begin position="266"/>
        <end position="333"/>
    </location>
</feature>
<evidence type="ECO:0000256" key="7">
    <source>
        <dbReference type="ARBA" id="ARBA00047899"/>
    </source>
</evidence>
<keyword evidence="6 9" id="KW-0067">ATP-binding</keyword>
<feature type="binding site" evidence="9">
    <location>
        <position position="48"/>
    </location>
    <ligand>
        <name>ATP</name>
        <dbReference type="ChEBI" id="CHEBI:30616"/>
    </ligand>
</feature>
<protein>
    <recommendedName>
        <fullName evidence="1">non-specific serine/threonine protein kinase</fullName>
        <ecNumber evidence="1">2.7.11.1</ecNumber>
    </recommendedName>
</protein>
<dbReference type="Proteomes" id="UP001470230">
    <property type="component" value="Unassembled WGS sequence"/>
</dbReference>
<evidence type="ECO:0000256" key="10">
    <source>
        <dbReference type="SAM" id="MobiDB-lite"/>
    </source>
</evidence>
<comment type="caution">
    <text evidence="12">The sequence shown here is derived from an EMBL/GenBank/DDBJ whole genome shotgun (WGS) entry which is preliminary data.</text>
</comment>
<evidence type="ECO:0000259" key="11">
    <source>
        <dbReference type="PROSITE" id="PS50011"/>
    </source>
</evidence>
<evidence type="ECO:0000256" key="5">
    <source>
        <dbReference type="ARBA" id="ARBA00022777"/>
    </source>
</evidence>
<dbReference type="InterPro" id="IPR011009">
    <property type="entry name" value="Kinase-like_dom_sf"/>
</dbReference>
<dbReference type="PROSITE" id="PS00107">
    <property type="entry name" value="PROTEIN_KINASE_ATP"/>
    <property type="match status" value="1"/>
</dbReference>
<dbReference type="InterPro" id="IPR008942">
    <property type="entry name" value="ENTH_VHS"/>
</dbReference>
<dbReference type="InterPro" id="IPR008271">
    <property type="entry name" value="Ser/Thr_kinase_AS"/>
</dbReference>
<gene>
    <name evidence="12" type="ORF">M9Y10_040971</name>
</gene>
<dbReference type="Pfam" id="PF00069">
    <property type="entry name" value="Pkinase"/>
    <property type="match status" value="1"/>
</dbReference>
<keyword evidence="5 12" id="KW-0418">Kinase</keyword>
<dbReference type="PROSITE" id="PS00108">
    <property type="entry name" value="PROTEIN_KINASE_ST"/>
    <property type="match status" value="1"/>
</dbReference>
<dbReference type="PANTHER" id="PTHR22967:SF57">
    <property type="entry name" value="AUXILIN, ISOFORM A-RELATED"/>
    <property type="match status" value="1"/>
</dbReference>
<evidence type="ECO:0000313" key="12">
    <source>
        <dbReference type="EMBL" id="KAK8885522.1"/>
    </source>
</evidence>
<reference evidence="12 13" key="1">
    <citation type="submission" date="2024-04" db="EMBL/GenBank/DDBJ databases">
        <title>Tritrichomonas musculus Genome.</title>
        <authorList>
            <person name="Alves-Ferreira E."/>
            <person name="Grigg M."/>
            <person name="Lorenzi H."/>
            <person name="Galac M."/>
        </authorList>
    </citation>
    <scope>NUCLEOTIDE SEQUENCE [LARGE SCALE GENOMIC DNA]</scope>
    <source>
        <strain evidence="12 13">EAF2021</strain>
    </source>
</reference>
<dbReference type="EMBL" id="JAPFFF010000007">
    <property type="protein sequence ID" value="KAK8885522.1"/>
    <property type="molecule type" value="Genomic_DNA"/>
</dbReference>
<feature type="domain" description="Protein kinase" evidence="11">
    <location>
        <begin position="20"/>
        <end position="280"/>
    </location>
</feature>
<accession>A0ABR2K3N6</accession>
<dbReference type="Gene3D" id="1.25.40.90">
    <property type="match status" value="1"/>
</dbReference>
<evidence type="ECO:0000256" key="2">
    <source>
        <dbReference type="ARBA" id="ARBA00022527"/>
    </source>
</evidence>
<dbReference type="GO" id="GO:0016301">
    <property type="term" value="F:kinase activity"/>
    <property type="evidence" value="ECO:0007669"/>
    <property type="project" value="UniProtKB-KW"/>
</dbReference>
<keyword evidence="2" id="KW-0723">Serine/threonine-protein kinase</keyword>
<dbReference type="SUPFAM" id="SSF56112">
    <property type="entry name" value="Protein kinase-like (PK-like)"/>
    <property type="match status" value="1"/>
</dbReference>
<evidence type="ECO:0000256" key="6">
    <source>
        <dbReference type="ARBA" id="ARBA00022840"/>
    </source>
</evidence>
<evidence type="ECO:0000256" key="3">
    <source>
        <dbReference type="ARBA" id="ARBA00022679"/>
    </source>
</evidence>
<organism evidence="12 13">
    <name type="scientific">Tritrichomonas musculus</name>
    <dbReference type="NCBI Taxonomy" id="1915356"/>
    <lineage>
        <taxon>Eukaryota</taxon>
        <taxon>Metamonada</taxon>
        <taxon>Parabasalia</taxon>
        <taxon>Tritrichomonadida</taxon>
        <taxon>Tritrichomonadidae</taxon>
        <taxon>Tritrichomonas</taxon>
    </lineage>
</organism>
<dbReference type="Gene3D" id="1.10.510.10">
    <property type="entry name" value="Transferase(Phosphotransferase) domain 1"/>
    <property type="match status" value="1"/>
</dbReference>
<name>A0ABR2K3N6_9EUKA</name>
<evidence type="ECO:0000256" key="8">
    <source>
        <dbReference type="ARBA" id="ARBA00048679"/>
    </source>
</evidence>
<dbReference type="PANTHER" id="PTHR22967">
    <property type="entry name" value="SERINE/THREONINE PROTEIN KINASE"/>
    <property type="match status" value="1"/>
</dbReference>
<dbReference type="InterPro" id="IPR000719">
    <property type="entry name" value="Prot_kinase_dom"/>
</dbReference>
<evidence type="ECO:0000256" key="4">
    <source>
        <dbReference type="ARBA" id="ARBA00022741"/>
    </source>
</evidence>
<feature type="compositionally biased region" description="Low complexity" evidence="10">
    <location>
        <begin position="296"/>
        <end position="330"/>
    </location>
</feature>
<evidence type="ECO:0000313" key="13">
    <source>
        <dbReference type="Proteomes" id="UP001470230"/>
    </source>
</evidence>
<dbReference type="SMART" id="SM00220">
    <property type="entry name" value="S_TKc"/>
    <property type="match status" value="1"/>
</dbReference>
<evidence type="ECO:0000256" key="9">
    <source>
        <dbReference type="PROSITE-ProRule" id="PRU10141"/>
    </source>
</evidence>